<dbReference type="RefSeq" id="WP_192510002.1">
    <property type="nucleotide sequence ID" value="NZ_AQGV01000015.1"/>
</dbReference>
<name>A0ABR9EL71_9GAMM</name>
<evidence type="ECO:0000256" key="1">
    <source>
        <dbReference type="SAM" id="SignalP"/>
    </source>
</evidence>
<protein>
    <recommendedName>
        <fullName evidence="4">DUF4920 domain-containing protein</fullName>
    </recommendedName>
</protein>
<proteinExistence type="predicted"/>
<dbReference type="InterPro" id="IPR032577">
    <property type="entry name" value="DUF4920"/>
</dbReference>
<dbReference type="Pfam" id="PF16267">
    <property type="entry name" value="DUF4920"/>
    <property type="match status" value="1"/>
</dbReference>
<comment type="caution">
    <text evidence="2">The sequence shown here is derived from an EMBL/GenBank/DDBJ whole genome shotgun (WGS) entry which is preliminary data.</text>
</comment>
<dbReference type="EMBL" id="AQGV01000015">
    <property type="protein sequence ID" value="MBE0370985.1"/>
    <property type="molecule type" value="Genomic_DNA"/>
</dbReference>
<evidence type="ECO:0008006" key="4">
    <source>
        <dbReference type="Google" id="ProtNLM"/>
    </source>
</evidence>
<feature type="signal peptide" evidence="1">
    <location>
        <begin position="1"/>
        <end position="19"/>
    </location>
</feature>
<accession>A0ABR9EL71</accession>
<gene>
    <name evidence="2" type="ORF">PAUR_b1134</name>
</gene>
<reference evidence="2 3" key="1">
    <citation type="submission" date="2015-03" db="EMBL/GenBank/DDBJ databases">
        <title>Genome sequence of Pseudoalteromonas aurantia.</title>
        <authorList>
            <person name="Xie B.-B."/>
            <person name="Rong J.-C."/>
            <person name="Qin Q.-L."/>
            <person name="Zhang Y.-Z."/>
        </authorList>
    </citation>
    <scope>NUCLEOTIDE SEQUENCE [LARGE SCALE GENOMIC DNA]</scope>
    <source>
        <strain evidence="2 3">208</strain>
    </source>
</reference>
<keyword evidence="3" id="KW-1185">Reference proteome</keyword>
<evidence type="ECO:0000313" key="3">
    <source>
        <dbReference type="Proteomes" id="UP000615755"/>
    </source>
</evidence>
<organism evidence="2 3">
    <name type="scientific">Pseudoalteromonas aurantia 208</name>
    <dbReference type="NCBI Taxonomy" id="1314867"/>
    <lineage>
        <taxon>Bacteria</taxon>
        <taxon>Pseudomonadati</taxon>
        <taxon>Pseudomonadota</taxon>
        <taxon>Gammaproteobacteria</taxon>
        <taxon>Alteromonadales</taxon>
        <taxon>Pseudoalteromonadaceae</taxon>
        <taxon>Pseudoalteromonas</taxon>
    </lineage>
</organism>
<evidence type="ECO:0000313" key="2">
    <source>
        <dbReference type="EMBL" id="MBE0370985.1"/>
    </source>
</evidence>
<feature type="chain" id="PRO_5046736751" description="DUF4920 domain-containing protein" evidence="1">
    <location>
        <begin position="20"/>
        <end position="150"/>
    </location>
</feature>
<dbReference type="Proteomes" id="UP000615755">
    <property type="component" value="Unassembled WGS sequence"/>
</dbReference>
<keyword evidence="1" id="KW-0732">Signal</keyword>
<sequence length="150" mass="16381">MRQVLFILLLCGGSLTANAEEFAGGADMSKLVAAKEVLRDISSYRNKPVTLKGIVTKVCKKKGCWMALKVTDNDEITVKVKDGVMVFPLSAVGRSAFATGEIVTRVMDLEKTRKYLAHKALENAEPFNPNEVTTPMSVHILKPSSVTILQ</sequence>